<evidence type="ECO:0000256" key="1">
    <source>
        <dbReference type="SAM" id="MobiDB-lite"/>
    </source>
</evidence>
<evidence type="ECO:0000256" key="3">
    <source>
        <dbReference type="SAM" id="SignalP"/>
    </source>
</evidence>
<proteinExistence type="predicted"/>
<keyword evidence="2" id="KW-1133">Transmembrane helix</keyword>
<keyword evidence="2" id="KW-0472">Membrane</keyword>
<dbReference type="AlphaFoldDB" id="A0A7S1FM74"/>
<evidence type="ECO:0000256" key="2">
    <source>
        <dbReference type="SAM" id="Phobius"/>
    </source>
</evidence>
<keyword evidence="2" id="KW-0812">Transmembrane</keyword>
<organism evidence="4">
    <name type="scientific">Corethron hystrix</name>
    <dbReference type="NCBI Taxonomy" id="216773"/>
    <lineage>
        <taxon>Eukaryota</taxon>
        <taxon>Sar</taxon>
        <taxon>Stramenopiles</taxon>
        <taxon>Ochrophyta</taxon>
        <taxon>Bacillariophyta</taxon>
        <taxon>Coscinodiscophyceae</taxon>
        <taxon>Corethrophycidae</taxon>
        <taxon>Corethrales</taxon>
        <taxon>Corethraceae</taxon>
        <taxon>Corethron</taxon>
    </lineage>
</organism>
<protein>
    <submittedName>
        <fullName evidence="4">Uncharacterized protein</fullName>
    </submittedName>
</protein>
<feature type="chain" id="PRO_5031510079" evidence="3">
    <location>
        <begin position="26"/>
        <end position="399"/>
    </location>
</feature>
<feature type="signal peptide" evidence="3">
    <location>
        <begin position="1"/>
        <end position="25"/>
    </location>
</feature>
<feature type="transmembrane region" description="Helical" evidence="2">
    <location>
        <begin position="354"/>
        <end position="378"/>
    </location>
</feature>
<reference evidence="4" key="1">
    <citation type="submission" date="2021-01" db="EMBL/GenBank/DDBJ databases">
        <authorList>
            <person name="Corre E."/>
            <person name="Pelletier E."/>
            <person name="Niang G."/>
            <person name="Scheremetjew M."/>
            <person name="Finn R."/>
            <person name="Kale V."/>
            <person name="Holt S."/>
            <person name="Cochrane G."/>
            <person name="Meng A."/>
            <person name="Brown T."/>
            <person name="Cohen L."/>
        </authorList>
    </citation>
    <scope>NUCLEOTIDE SEQUENCE</scope>
    <source>
        <strain evidence="4">308</strain>
    </source>
</reference>
<keyword evidence="3" id="KW-0732">Signal</keyword>
<dbReference type="EMBL" id="HBFR01003340">
    <property type="protein sequence ID" value="CAD8875130.1"/>
    <property type="molecule type" value="Transcribed_RNA"/>
</dbReference>
<sequence>MLFIGPFVFARLVVIYCYCCSVSDAFLRQGPPLYGARTAPRIRTVKRTGLGFAREITMLPAVPMWPYLGCSGRCGGGPLGLFLALSLCGVGLPLSEDVLLIGLAPRLVAETVPLPYKILYVPAAVAGVAAADTLTVLIGRALRVNSGSLYDKAPGFLRRMLSAVGKQLVVESKRDNARLREQIEGRLRSATINLGKQLQRLQKAIAASDGPDDGSVGSSASETPTVWQRLKESTDFMQRITCNTRTSLAAWGQTSAALAKIATSRGYEASSSRKKTRGEDRARPMLESRSRLAGIDNRLALGQRWPLALLSGFSADPSVRCGQYFVGAALAAVTFTFPVQLLLGVALQGWARGLLYLAIAAAQLCRYGPIWAAVFVAIADTVKTEIDDARKKKNKGGGR</sequence>
<feature type="compositionally biased region" description="Low complexity" evidence="1">
    <location>
        <begin position="206"/>
        <end position="221"/>
    </location>
</feature>
<name>A0A7S1FM74_9STRA</name>
<feature type="transmembrane region" description="Helical" evidence="2">
    <location>
        <begin position="324"/>
        <end position="347"/>
    </location>
</feature>
<evidence type="ECO:0000313" key="4">
    <source>
        <dbReference type="EMBL" id="CAD8875130.1"/>
    </source>
</evidence>
<accession>A0A7S1FM74</accession>
<gene>
    <name evidence="4" type="ORF">CHYS00102_LOCUS2305</name>
</gene>
<feature type="region of interest" description="Disordered" evidence="1">
    <location>
        <begin position="205"/>
        <end position="225"/>
    </location>
</feature>